<organism evidence="1 2">
    <name type="scientific">Ruminococcus callidus ATCC 27760</name>
    <dbReference type="NCBI Taxonomy" id="411473"/>
    <lineage>
        <taxon>Bacteria</taxon>
        <taxon>Bacillati</taxon>
        <taxon>Bacillota</taxon>
        <taxon>Clostridia</taxon>
        <taxon>Eubacteriales</taxon>
        <taxon>Oscillospiraceae</taxon>
        <taxon>Ruminococcus</taxon>
    </lineage>
</organism>
<evidence type="ECO:0000313" key="2">
    <source>
        <dbReference type="Proteomes" id="UP000016662"/>
    </source>
</evidence>
<proteinExistence type="predicted"/>
<dbReference type="RefSeq" id="WP_021680270.1">
    <property type="nucleotide sequence ID" value="NZ_KI260285.1"/>
</dbReference>
<dbReference type="PATRIC" id="fig|411473.3.peg.1"/>
<dbReference type="STRING" id="411473.RUMCAL_00001"/>
<protein>
    <submittedName>
        <fullName evidence="1">Uncharacterized protein</fullName>
    </submittedName>
</protein>
<gene>
    <name evidence="1" type="ORF">RUMCAL_00001</name>
</gene>
<dbReference type="AlphaFoldDB" id="U2ME74"/>
<sequence length="656" mass="76999">MASMEELYNTIADIWDSYDMYRQEHADKYGEAEESPSTIEQIKRHFYYVEKNKAGGLIPKIKNKINLDLELKETDSPEERSDKLWLLEQIYVAEKIGVYLYSTKNAELPEREFLSRCKVLDIIANPKGMYVYNNYDDYNNEIMEAFDTVYTNVQASVKNADEIEWTVDALYSGWFHINAFFCLGICTGNVFGDKLSEMKKQRDAVEKIAFDPSRILSTPKNGKGVNSDTAETQEPQTYSNLKERFFIMLVTAQKRAEINDMLLGTFDYTKEKVLADRVMDIRVLKEFGKNELYKKEISFEEFTELLRFGSDEDKLCLWRGITSKYAPEIPGKEFFQSRGEFSKIIKYMKNIEEPITSSHDVKRAVTQWCLLFKIVYDGLQFEQKLISYNWEGKKVLKTMSSIFKSYNADRNVKSLSDDPHSRRKEREDRKEMHSAAILHQFTWDCIAQMHSSPEITDCKNAIKKKMLLVMQETFSCKLQTLDDIRKANYTMQFVFLMDWFSDAFLDVCEKMVQENFWKNFKNSVNQVLHQKNPSLEPYRSPLIVNRKYEILYCNDLVKRRLLSIAAAHCINPNIVQQIGKRFDGIGQIIAPLYDCITEESDLSKSVKYEREIDFEPFPYMTVSTKLYITIDHFNKTITIDDCIFEEPYEQELRQYL</sequence>
<accession>U2ME74</accession>
<comment type="caution">
    <text evidence="1">The sequence shown here is derived from an EMBL/GenBank/DDBJ whole genome shotgun (WGS) entry which is preliminary data.</text>
</comment>
<dbReference type="HOGENOM" id="CLU_417894_0_0_9"/>
<dbReference type="Proteomes" id="UP000016662">
    <property type="component" value="Unassembled WGS sequence"/>
</dbReference>
<name>U2ME74_9FIRM</name>
<keyword evidence="2" id="KW-1185">Reference proteome</keyword>
<dbReference type="EMBL" id="AWVF01000001">
    <property type="protein sequence ID" value="ERJ97588.1"/>
    <property type="molecule type" value="Genomic_DNA"/>
</dbReference>
<reference evidence="1 2" key="1">
    <citation type="submission" date="2013-07" db="EMBL/GenBank/DDBJ databases">
        <authorList>
            <person name="Weinstock G."/>
            <person name="Sodergren E."/>
            <person name="Wylie T."/>
            <person name="Fulton L."/>
            <person name="Fulton R."/>
            <person name="Fronick C."/>
            <person name="O'Laughlin M."/>
            <person name="Godfrey J."/>
            <person name="Miner T."/>
            <person name="Herter B."/>
            <person name="Appelbaum E."/>
            <person name="Cordes M."/>
            <person name="Lek S."/>
            <person name="Wollam A."/>
            <person name="Pepin K.H."/>
            <person name="Palsikar V.B."/>
            <person name="Mitreva M."/>
            <person name="Wilson R.K."/>
        </authorList>
    </citation>
    <scope>NUCLEOTIDE SEQUENCE [LARGE SCALE GENOMIC DNA]</scope>
    <source>
        <strain evidence="1 2">ATCC 27760</strain>
    </source>
</reference>
<evidence type="ECO:0000313" key="1">
    <source>
        <dbReference type="EMBL" id="ERJ97588.1"/>
    </source>
</evidence>